<protein>
    <submittedName>
        <fullName evidence="1">Uncharacterized protein</fullName>
    </submittedName>
</protein>
<evidence type="ECO:0000313" key="1">
    <source>
        <dbReference type="EMBL" id="MPN00632.1"/>
    </source>
</evidence>
<gene>
    <name evidence="1" type="ORF">SDC9_147828</name>
</gene>
<sequence>MEALGDGVAVAAVGGGDEVGDVEHAAYPGSGRFLADGEVRRTAIIIVADDFVSAGPALQDHFFKFPDHQHRFVDFEQFGLGDIFGLEFRRHVRIVLISRNAVQFDRGFFEARSGITVVIVAHFVDFSFVLGDKPSFV</sequence>
<comment type="caution">
    <text evidence="1">The sequence shown here is derived from an EMBL/GenBank/DDBJ whole genome shotgun (WGS) entry which is preliminary data.</text>
</comment>
<name>A0A645EH80_9ZZZZ</name>
<organism evidence="1">
    <name type="scientific">bioreactor metagenome</name>
    <dbReference type="NCBI Taxonomy" id="1076179"/>
    <lineage>
        <taxon>unclassified sequences</taxon>
        <taxon>metagenomes</taxon>
        <taxon>ecological metagenomes</taxon>
    </lineage>
</organism>
<dbReference type="AlphaFoldDB" id="A0A645EH80"/>
<dbReference type="EMBL" id="VSSQ01046666">
    <property type="protein sequence ID" value="MPN00632.1"/>
    <property type="molecule type" value="Genomic_DNA"/>
</dbReference>
<proteinExistence type="predicted"/>
<reference evidence="1" key="1">
    <citation type="submission" date="2019-08" db="EMBL/GenBank/DDBJ databases">
        <authorList>
            <person name="Kucharzyk K."/>
            <person name="Murdoch R.W."/>
            <person name="Higgins S."/>
            <person name="Loffler F."/>
        </authorList>
    </citation>
    <scope>NUCLEOTIDE SEQUENCE</scope>
</reference>
<accession>A0A645EH80</accession>